<feature type="domain" description="Enoyl reductase (ER)" evidence="7">
    <location>
        <begin position="76"/>
        <end position="386"/>
    </location>
</feature>
<dbReference type="Gene3D" id="3.40.50.720">
    <property type="entry name" value="NAD(P)-binding Rossmann-like Domain"/>
    <property type="match status" value="1"/>
</dbReference>
<keyword evidence="4" id="KW-0521">NADP</keyword>
<dbReference type="GO" id="GO:0070402">
    <property type="term" value="F:NADPH binding"/>
    <property type="evidence" value="ECO:0007669"/>
    <property type="project" value="TreeGrafter"/>
</dbReference>
<comment type="subcellular location">
    <subcellularLocation>
        <location evidence="1">Cytoplasm</location>
    </subcellularLocation>
</comment>
<dbReference type="PANTHER" id="PTHR44154:SF1">
    <property type="entry name" value="QUINONE OXIDOREDUCTASE"/>
    <property type="match status" value="1"/>
</dbReference>
<proteinExistence type="inferred from homology"/>
<dbReference type="InterPro" id="IPR036291">
    <property type="entry name" value="NAD(P)-bd_dom_sf"/>
</dbReference>
<sequence>MPKKRKTEGSLKEKGESDYNAWFQMDIYDKLTENNELTSSFVNKQLEQKDYSTKVSTKMTSKIPNVMKAVRVNEFGGPNVLRVETDVPVPKHTETQVVIKVGSAGVNPVDTYIRMGLFANLPPLPYIPGRDGAGRVVEVGSKVQTLKPGDRVFFSGASGSYAEYVSCEAHSVFPLSNRLSFSQGAALGVPYFTAYRALFIKGGAKPAEKVLVHGASGAVGLAVTQWARANGNVVVGTAGTQQGMDLVKKNGALFVFNHREKGYLEKAAEAVGGEGFDVIIENASDINLGSDLTVIGPRARIIVVGNRGNVEISPRFLMTEEASIIGCALFRSTPAEWKETAAAVISGVETGYLVPVIDKDYQMEAVQDAHANVLSHEGGARGKLVLAISDE</sequence>
<comment type="similarity">
    <text evidence="2">Belongs to the zinc-containing alcohol dehydrogenase family. Quinone oxidoreductase subfamily.</text>
</comment>
<dbReference type="GO" id="GO:0003960">
    <property type="term" value="F:quinone reductase (NADPH) activity"/>
    <property type="evidence" value="ECO:0007669"/>
    <property type="project" value="TreeGrafter"/>
</dbReference>
<dbReference type="InterPro" id="IPR013154">
    <property type="entry name" value="ADH-like_N"/>
</dbReference>
<dbReference type="Pfam" id="PF00107">
    <property type="entry name" value="ADH_zinc_N"/>
    <property type="match status" value="1"/>
</dbReference>
<keyword evidence="9" id="KW-1185">Reference proteome</keyword>
<accession>A0AA88L269</accession>
<name>A0AA88L269_ARTSF</name>
<dbReference type="GO" id="GO:0005829">
    <property type="term" value="C:cytosol"/>
    <property type="evidence" value="ECO:0007669"/>
    <property type="project" value="TreeGrafter"/>
</dbReference>
<keyword evidence="5" id="KW-0694">RNA-binding</keyword>
<keyword evidence="3" id="KW-0963">Cytoplasm</keyword>
<dbReference type="FunFam" id="3.40.50.720:FF:000244">
    <property type="entry name" value="quinone oxidoreductase"/>
    <property type="match status" value="1"/>
</dbReference>
<evidence type="ECO:0000256" key="6">
    <source>
        <dbReference type="ARBA" id="ARBA00022990"/>
    </source>
</evidence>
<dbReference type="InterPro" id="IPR051603">
    <property type="entry name" value="Zinc-ADH_QOR/CCCR"/>
</dbReference>
<evidence type="ECO:0000256" key="4">
    <source>
        <dbReference type="ARBA" id="ARBA00022857"/>
    </source>
</evidence>
<evidence type="ECO:0000256" key="2">
    <source>
        <dbReference type="ARBA" id="ARBA00010371"/>
    </source>
</evidence>
<dbReference type="GO" id="GO:0003730">
    <property type="term" value="F:mRNA 3'-UTR binding"/>
    <property type="evidence" value="ECO:0007669"/>
    <property type="project" value="TreeGrafter"/>
</dbReference>
<reference evidence="8" key="1">
    <citation type="submission" date="2023-07" db="EMBL/GenBank/DDBJ databases">
        <title>Chromosome-level genome assembly of Artemia franciscana.</title>
        <authorList>
            <person name="Jo E."/>
        </authorList>
    </citation>
    <scope>NUCLEOTIDE SEQUENCE</scope>
    <source>
        <tissue evidence="8">Whole body</tissue>
    </source>
</reference>
<dbReference type="CDD" id="cd08253">
    <property type="entry name" value="zeta_crystallin"/>
    <property type="match status" value="1"/>
</dbReference>
<comment type="caution">
    <text evidence="8">The sequence shown here is derived from an EMBL/GenBank/DDBJ whole genome shotgun (WGS) entry which is preliminary data.</text>
</comment>
<dbReference type="InterPro" id="IPR013149">
    <property type="entry name" value="ADH-like_C"/>
</dbReference>
<evidence type="ECO:0000313" key="8">
    <source>
        <dbReference type="EMBL" id="KAK2710489.1"/>
    </source>
</evidence>
<evidence type="ECO:0000259" key="7">
    <source>
        <dbReference type="SMART" id="SM00829"/>
    </source>
</evidence>
<dbReference type="AlphaFoldDB" id="A0AA88L269"/>
<organism evidence="8 9">
    <name type="scientific">Artemia franciscana</name>
    <name type="common">Brine shrimp</name>
    <name type="synonym">Artemia sanfranciscana</name>
    <dbReference type="NCBI Taxonomy" id="6661"/>
    <lineage>
        <taxon>Eukaryota</taxon>
        <taxon>Metazoa</taxon>
        <taxon>Ecdysozoa</taxon>
        <taxon>Arthropoda</taxon>
        <taxon>Crustacea</taxon>
        <taxon>Branchiopoda</taxon>
        <taxon>Anostraca</taxon>
        <taxon>Artemiidae</taxon>
        <taxon>Artemia</taxon>
    </lineage>
</organism>
<dbReference type="Gene3D" id="3.90.180.10">
    <property type="entry name" value="Medium-chain alcohol dehydrogenases, catalytic domain"/>
    <property type="match status" value="1"/>
</dbReference>
<evidence type="ECO:0000256" key="3">
    <source>
        <dbReference type="ARBA" id="ARBA00022490"/>
    </source>
</evidence>
<gene>
    <name evidence="8" type="ORF">QYM36_011874</name>
</gene>
<evidence type="ECO:0000256" key="1">
    <source>
        <dbReference type="ARBA" id="ARBA00004496"/>
    </source>
</evidence>
<dbReference type="EMBL" id="JAVRJZ010000016">
    <property type="protein sequence ID" value="KAK2710489.1"/>
    <property type="molecule type" value="Genomic_DNA"/>
</dbReference>
<evidence type="ECO:0000256" key="5">
    <source>
        <dbReference type="ARBA" id="ARBA00022884"/>
    </source>
</evidence>
<dbReference type="InterPro" id="IPR020843">
    <property type="entry name" value="ER"/>
</dbReference>
<dbReference type="PANTHER" id="PTHR44154">
    <property type="entry name" value="QUINONE OXIDOREDUCTASE"/>
    <property type="match status" value="1"/>
</dbReference>
<dbReference type="SUPFAM" id="SSF51735">
    <property type="entry name" value="NAD(P)-binding Rossmann-fold domains"/>
    <property type="match status" value="1"/>
</dbReference>
<dbReference type="SUPFAM" id="SSF50129">
    <property type="entry name" value="GroES-like"/>
    <property type="match status" value="1"/>
</dbReference>
<keyword evidence="6" id="KW-0007">Acetylation</keyword>
<dbReference type="InterPro" id="IPR011032">
    <property type="entry name" value="GroES-like_sf"/>
</dbReference>
<evidence type="ECO:0000313" key="9">
    <source>
        <dbReference type="Proteomes" id="UP001187531"/>
    </source>
</evidence>
<dbReference type="Proteomes" id="UP001187531">
    <property type="component" value="Unassembled WGS sequence"/>
</dbReference>
<dbReference type="Pfam" id="PF08240">
    <property type="entry name" value="ADH_N"/>
    <property type="match status" value="1"/>
</dbReference>
<protein>
    <recommendedName>
        <fullName evidence="7">Enoyl reductase (ER) domain-containing protein</fullName>
    </recommendedName>
</protein>
<dbReference type="FunFam" id="3.90.180.10:FF:000016">
    <property type="entry name" value="Quinone oxidoreductase"/>
    <property type="match status" value="1"/>
</dbReference>
<dbReference type="SMART" id="SM00829">
    <property type="entry name" value="PKS_ER"/>
    <property type="match status" value="1"/>
</dbReference>